<name>A0A151LD26_9APIC</name>
<gene>
    <name evidence="1" type="ORF">PGSY75_1302900</name>
</gene>
<dbReference type="EMBL" id="LVLB01000014">
    <property type="protein sequence ID" value="KYN96831.1"/>
    <property type="molecule type" value="Genomic_DNA"/>
</dbReference>
<reference evidence="1 2" key="1">
    <citation type="journal article" date="2016" name="Nat. Commun.">
        <title>Genomes of cryptic chimpanzee Plasmodium species reveal key evolutionary events leading to human malaria.</title>
        <authorList>
            <person name="Sundararaman S.A."/>
            <person name="Plenderleith L.J."/>
            <person name="Liu W."/>
            <person name="Loy D.E."/>
            <person name="Learn G.H."/>
            <person name="Li Y."/>
            <person name="Shaw K.S."/>
            <person name="Ayouba A."/>
            <person name="Peeters M."/>
            <person name="Speede S."/>
            <person name="Shaw G.M."/>
            <person name="Bushman F.D."/>
            <person name="Brisson D."/>
            <person name="Rayner J.C."/>
            <person name="Sharp P.M."/>
            <person name="Hahn B.H."/>
        </authorList>
    </citation>
    <scope>NUCLEOTIDE SEQUENCE [LARGE SCALE GENOMIC DNA]</scope>
    <source>
        <strain evidence="1 2">SY75</strain>
    </source>
</reference>
<dbReference type="GeneID" id="29777687"/>
<dbReference type="Proteomes" id="UP000076004">
    <property type="component" value="Chromosome 13"/>
</dbReference>
<protein>
    <submittedName>
        <fullName evidence="1">Uncharacterized protein</fullName>
    </submittedName>
</protein>
<evidence type="ECO:0000313" key="1">
    <source>
        <dbReference type="EMBL" id="KYN96831.1"/>
    </source>
</evidence>
<evidence type="ECO:0000313" key="2">
    <source>
        <dbReference type="Proteomes" id="UP000076004"/>
    </source>
</evidence>
<dbReference type="VEuPathDB" id="PlasmoDB:PGSY75_1302900"/>
<dbReference type="VEuPathDB" id="PlasmoDB:PGABG01_1300900"/>
<dbReference type="RefSeq" id="XP_018639836.1">
    <property type="nucleotide sequence ID" value="XM_018787094.1"/>
</dbReference>
<comment type="caution">
    <text evidence="1">The sequence shown here is derived from an EMBL/GenBank/DDBJ whole genome shotgun (WGS) entry which is preliminary data.</text>
</comment>
<organism evidence="1 2">
    <name type="scientific">Plasmodium gaboni</name>
    <dbReference type="NCBI Taxonomy" id="647221"/>
    <lineage>
        <taxon>Eukaryota</taxon>
        <taxon>Sar</taxon>
        <taxon>Alveolata</taxon>
        <taxon>Apicomplexa</taxon>
        <taxon>Aconoidasida</taxon>
        <taxon>Haemosporida</taxon>
        <taxon>Plasmodiidae</taxon>
        <taxon>Plasmodium</taxon>
        <taxon>Plasmodium (Laverania)</taxon>
    </lineage>
</organism>
<accession>A0A151LD26</accession>
<proteinExistence type="predicted"/>
<sequence>MKFWLVKKNVFSKTPFRNYKIIYLKNKNVNNFFRLFSSSPVCIPKRVGFMKPSFKLNRKAQKYIVNVQWLKNNDTKKLEELCNKIKKDANSFDSYELIDLVYYLSKHSNKNAYLTIEPLLFHFFLKYNKNSHTINLNGISIHRLLRVLTEYQDIVYREWIYSISEIISKKHAHISMRDIQLILDDLALFYDFQIHKHIIPFYKTITNRINELEIKRLPFLIHVIGRIGSNDNKLLYVLFNTLKNNIFKSELYRSDFSGLMLRGLANLKIVPHTNLLYQLYKPIRDNINCTNIKYISWCADGFSRLNFFYPLPLLVNQILKMKDKISQLELNDFSSILNCIQSYILIKYFNNTQMKQNISKHYQKNINNIDKNNSFYSYINDENIIQDHFNSKTQYCNISEPKSGDNKIYNQKDEKINNDMVYNNIYNNTSQQNTNNNTDVKHNNNMKMNKNMNYMFNNSNQFDKNIQTTNQNPTLEEKKNGSFQNNKYPNNDTDMNFSISIEQLYDIYIKLENIILEKISESIYNSTPPYRVIMFELMTRLFRFYNKPIDLIITMNTHRYDTPILLKNSNSLQLILSNEKNRLMSNSNLSFYVNKFDILNDFFFRTNHKETDEHNMNDHKSNEHNKHCNMEKKSNDIFVNIPLPKIFKTFLHSIYFRTPALGGRTIMLLLIALVRLNFGQREKLEYEQKLNTNILPLMKASEIYRPLTHCIIREIIRKLQTFNSEELIICVICLNELDALNLNKELFSLLIDRFYNLKNNNYMTNDQLAQLKTLFNYWINHKRNMIIDNLKYSNTKQFKHFIRP</sequence>
<dbReference type="KEGG" id="pgab:PGSY75_1302900"/>
<dbReference type="AlphaFoldDB" id="A0A151LD26"/>